<reference evidence="7" key="1">
    <citation type="journal article" date="2017" name="Appl. Environ. Microbiol.">
        <title>Genomic Analysis of Calderihabitans maritimus KKC1, a Thermophilic, Hydrogenogenic, Carboxydotrophic Bacterium Isolated from Marine Sediment.</title>
        <authorList>
            <person name="Omae K."/>
            <person name="Yoneda Y."/>
            <person name="Fukuyama Y."/>
            <person name="Yoshida T."/>
            <person name="Sako Y."/>
        </authorList>
    </citation>
    <scope>NUCLEOTIDE SEQUENCE [LARGE SCALE GENOMIC DNA]</scope>
    <source>
        <strain evidence="7">KKC1</strain>
    </source>
</reference>
<feature type="domain" description="Doubled CXXCH motif" evidence="3">
    <location>
        <begin position="714"/>
        <end position="747"/>
    </location>
</feature>
<dbReference type="Pfam" id="PF13435">
    <property type="entry name" value="Cytochrome_C554"/>
    <property type="match status" value="1"/>
</dbReference>
<proteinExistence type="predicted"/>
<comment type="caution">
    <text evidence="6">The sequence shown here is derived from an EMBL/GenBank/DDBJ whole genome shotgun (WGS) entry which is preliminary data.</text>
</comment>
<feature type="domain" description="Outer membrane cytochrome MtrC/MtrF-like" evidence="5">
    <location>
        <begin position="347"/>
        <end position="498"/>
    </location>
</feature>
<feature type="signal peptide" evidence="2">
    <location>
        <begin position="1"/>
        <end position="24"/>
    </location>
</feature>
<organism evidence="6 7">
    <name type="scientific">Calderihabitans maritimus</name>
    <dbReference type="NCBI Taxonomy" id="1246530"/>
    <lineage>
        <taxon>Bacteria</taxon>
        <taxon>Bacillati</taxon>
        <taxon>Bacillota</taxon>
        <taxon>Clostridia</taxon>
        <taxon>Neomoorellales</taxon>
        <taxon>Calderihabitantaceae</taxon>
        <taxon>Calderihabitans</taxon>
    </lineage>
</organism>
<dbReference type="InterPro" id="IPR051829">
    <property type="entry name" value="Multiheme_Cytochr_ET"/>
</dbReference>
<evidence type="ECO:0000256" key="2">
    <source>
        <dbReference type="SAM" id="SignalP"/>
    </source>
</evidence>
<dbReference type="OrthoDB" id="9814800at2"/>
<dbReference type="InterPro" id="IPR023155">
    <property type="entry name" value="Cyt_c-552/4"/>
</dbReference>
<dbReference type="Gene3D" id="1.10.1130.10">
    <property type="entry name" value="Flavocytochrome C3, Chain A"/>
    <property type="match status" value="3"/>
</dbReference>
<gene>
    <name evidence="6" type="ORF">KKC1_27440</name>
</gene>
<protein>
    <submittedName>
        <fullName evidence="6">Doubled CXXCH domain-containing protein</fullName>
    </submittedName>
</protein>
<feature type="chain" id="PRO_5012848591" evidence="2">
    <location>
        <begin position="25"/>
        <end position="778"/>
    </location>
</feature>
<dbReference type="InterPro" id="IPR010177">
    <property type="entry name" value="Paired_CXXCH_1"/>
</dbReference>
<evidence type="ECO:0000313" key="6">
    <source>
        <dbReference type="EMBL" id="GAW93616.1"/>
    </source>
</evidence>
<name>A0A1Z5HVQ2_9FIRM</name>
<evidence type="ECO:0000256" key="1">
    <source>
        <dbReference type="ARBA" id="ARBA00022729"/>
    </source>
</evidence>
<evidence type="ECO:0000259" key="4">
    <source>
        <dbReference type="Pfam" id="PF13435"/>
    </source>
</evidence>
<feature type="domain" description="Cytochrome c-552/4" evidence="4">
    <location>
        <begin position="579"/>
        <end position="613"/>
    </location>
</feature>
<dbReference type="AlphaFoldDB" id="A0A1Z5HVQ2"/>
<evidence type="ECO:0000259" key="5">
    <source>
        <dbReference type="Pfam" id="PF22113"/>
    </source>
</evidence>
<dbReference type="PANTHER" id="PTHR35038:SF8">
    <property type="entry name" value="C-TYPE POLYHEME CYTOCHROME OMCC"/>
    <property type="match status" value="1"/>
</dbReference>
<evidence type="ECO:0000259" key="3">
    <source>
        <dbReference type="Pfam" id="PF09699"/>
    </source>
</evidence>
<dbReference type="Proteomes" id="UP000197032">
    <property type="component" value="Unassembled WGS sequence"/>
</dbReference>
<evidence type="ECO:0000313" key="7">
    <source>
        <dbReference type="Proteomes" id="UP000197032"/>
    </source>
</evidence>
<dbReference type="RefSeq" id="WP_088554711.1">
    <property type="nucleotide sequence ID" value="NZ_BDGJ01000164.1"/>
</dbReference>
<accession>A0A1Z5HVQ2</accession>
<keyword evidence="7" id="KW-1185">Reference proteome</keyword>
<feature type="domain" description="Doubled CXXCH motif" evidence="3">
    <location>
        <begin position="98"/>
        <end position="131"/>
    </location>
</feature>
<keyword evidence="1 2" id="KW-0732">Signal</keyword>
<dbReference type="InterPro" id="IPR054337">
    <property type="entry name" value="Mtrc-MtrF-like_dom_II/IV"/>
</dbReference>
<dbReference type="PANTHER" id="PTHR35038">
    <property type="entry name" value="DISSIMILATORY SULFITE REDUCTASE SIRA"/>
    <property type="match status" value="1"/>
</dbReference>
<dbReference type="Pfam" id="PF22113">
    <property type="entry name" value="Mtrc-MtrF_II-IV_dom"/>
    <property type="match status" value="1"/>
</dbReference>
<sequence length="778" mass="85892">MRRAVLAIILAGLLMMRFSSVALAAQLRYSSVDESGSTVGGTVYEYYYTSTPKRVYGSSGWESTFQADGTTAYPYEIYLPNEQNPAQYRIHSNYSKDTDACASCHATHTAVGGSLLQWYSVYETCMACHDGTVSTTYNVQQGKLPNGAPTNGGPFGTGNEKYLSYHSVTGAVEHSAAPGGSTVPVEIDGKVVSWGIEFGCTSCHSPHGLGGNARLLHPDPNGVQTQKRYSDFTMYELVKVDPNSSVLYAAYPKKDDGTFDTSAMPYYMLKTYPYEALIFIGSEQDTSATIDNTQGYSLVTLSQAPKVGEKVYATFTPSLRVTMRIQNYLPQTGTEGENITYTGGMSKFCAACHTDYYTTTGYGGQFSEAYRHKVDVYYSGWQTATNLVFEEEGIIMCTTCHLAHGVDQDYWLETLSDEGYDQNNPPEELVGSSNLKRKPNMAVCVTCHGDSTSGYAHEDSVYDSANATYSQEGAEYVGTSQCVSCHQKQYEGWQKTLHSQMVLDNSGILPEAEANWSSGPGSDPYNVSVSDVVYAIGSKWKQRYVIYSSGDYKILPVQWLVGKSDWEDYSAEENWDWNTETWEDTCIACHVTGYNAGTESWVDNGIGCEACHGPGSNHVNTPSHMNVTYPANLSISQQTDLCGSCHVRGQNLKYSVREDVYGFKPGDSLISVFDPYEPQGQTDPYFWPNGDSKLNHQQYNDFVQSNHYQKGIISCVSCHSSHGLNSEGVQLKRTAGQLCSICHDKVMDLDQYMPKAAKSAVPNDVRVHTFFTTHNFKY</sequence>
<dbReference type="SUPFAM" id="SSF48695">
    <property type="entry name" value="Multiheme cytochromes"/>
    <property type="match status" value="2"/>
</dbReference>
<dbReference type="EMBL" id="BDGJ01000164">
    <property type="protein sequence ID" value="GAW93616.1"/>
    <property type="molecule type" value="Genomic_DNA"/>
</dbReference>
<dbReference type="InterPro" id="IPR036280">
    <property type="entry name" value="Multihaem_cyt_sf"/>
</dbReference>
<dbReference type="Pfam" id="PF09699">
    <property type="entry name" value="Paired_CXXCH_1"/>
    <property type="match status" value="2"/>
</dbReference>